<reference evidence="2" key="1">
    <citation type="submission" date="2017-02" db="EMBL/GenBank/DDBJ databases">
        <authorList>
            <person name="Varghese N."/>
            <person name="Submissions S."/>
        </authorList>
    </citation>
    <scope>NUCLEOTIDE SEQUENCE [LARGE SCALE GENOMIC DNA]</scope>
    <source>
        <strain evidence="2">DSM 22720</strain>
    </source>
</reference>
<dbReference type="AlphaFoldDB" id="A0A1T4VJW1"/>
<keyword evidence="2" id="KW-1185">Reference proteome</keyword>
<dbReference type="RefSeq" id="WP_078754096.1">
    <property type="nucleotide sequence ID" value="NZ_FUXU01000078.1"/>
</dbReference>
<dbReference type="Proteomes" id="UP000190162">
    <property type="component" value="Unassembled WGS sequence"/>
</dbReference>
<dbReference type="EMBL" id="FUXU01000078">
    <property type="protein sequence ID" value="SKA65260.1"/>
    <property type="molecule type" value="Genomic_DNA"/>
</dbReference>
<gene>
    <name evidence="1" type="ORF">SAMN02745132_03947</name>
</gene>
<protein>
    <submittedName>
        <fullName evidence="1">Uncharacterized protein</fullName>
    </submittedName>
</protein>
<organism evidence="1 2">
    <name type="scientific">Enterovibrio nigricans DSM 22720</name>
    <dbReference type="NCBI Taxonomy" id="1121868"/>
    <lineage>
        <taxon>Bacteria</taxon>
        <taxon>Pseudomonadati</taxon>
        <taxon>Pseudomonadota</taxon>
        <taxon>Gammaproteobacteria</taxon>
        <taxon>Vibrionales</taxon>
        <taxon>Vibrionaceae</taxon>
        <taxon>Enterovibrio</taxon>
    </lineage>
</organism>
<accession>A0A1T4VJW1</accession>
<sequence>MSAIFIVFQQCLLSMARFRALFVFCISIVVLSCASDKPSSAPTAAGSQIEDDDILLVGKISVVPVLSSPVSRETDTLSLFADEHVLLWLRPTFSDVGEGKDEGLALDVEWGETFSHVIPKRNVNLFRLERGKGREEGMTYSTLAMPEPLRVLVRVDDQAIYIGHLRLYIDEFHDIVSFEVVDESGGLQSMRKQTQGDRAHFRVSLLAPAAQFQ</sequence>
<proteinExistence type="predicted"/>
<dbReference type="OrthoDB" id="5919015at2"/>
<name>A0A1T4VJW1_9GAMM</name>
<evidence type="ECO:0000313" key="2">
    <source>
        <dbReference type="Proteomes" id="UP000190162"/>
    </source>
</evidence>
<evidence type="ECO:0000313" key="1">
    <source>
        <dbReference type="EMBL" id="SKA65260.1"/>
    </source>
</evidence>